<keyword evidence="3" id="KW-0808">Transferase</keyword>
<dbReference type="GO" id="GO:0008360">
    <property type="term" value="P:regulation of cell shape"/>
    <property type="evidence" value="ECO:0007669"/>
    <property type="project" value="UniProtKB-UniRule"/>
</dbReference>
<accession>M1PER3</accession>
<dbReference type="GO" id="GO:0004180">
    <property type="term" value="F:carboxypeptidase activity"/>
    <property type="evidence" value="ECO:0007669"/>
    <property type="project" value="UniProtKB-ARBA"/>
</dbReference>
<name>M1PER3_BARAA</name>
<dbReference type="OrthoDB" id="9809748at2"/>
<feature type="active site" description="Proton donor/acceptor" evidence="7">
    <location>
        <position position="148"/>
    </location>
</feature>
<evidence type="ECO:0000256" key="7">
    <source>
        <dbReference type="PROSITE-ProRule" id="PRU01373"/>
    </source>
</evidence>
<evidence type="ECO:0000256" key="1">
    <source>
        <dbReference type="ARBA" id="ARBA00004752"/>
    </source>
</evidence>
<evidence type="ECO:0000313" key="10">
    <source>
        <dbReference type="Proteomes" id="UP000011729"/>
    </source>
</evidence>
<dbReference type="Pfam" id="PF03734">
    <property type="entry name" value="YkuD"/>
    <property type="match status" value="1"/>
</dbReference>
<dbReference type="SUPFAM" id="SSF141523">
    <property type="entry name" value="L,D-transpeptidase catalytic domain-like"/>
    <property type="match status" value="1"/>
</dbReference>
<dbReference type="CDD" id="cd16913">
    <property type="entry name" value="YkuD_like"/>
    <property type="match status" value="1"/>
</dbReference>
<proteinExistence type="inferred from homology"/>
<dbReference type="KEGG" id="baus:BAnh1_12590"/>
<dbReference type="PROSITE" id="PS52029">
    <property type="entry name" value="LD_TPASE"/>
    <property type="match status" value="1"/>
</dbReference>
<dbReference type="HOGENOM" id="CLU_032558_2_1_5"/>
<dbReference type="GO" id="GO:0071555">
    <property type="term" value="P:cell wall organization"/>
    <property type="evidence" value="ECO:0007669"/>
    <property type="project" value="UniProtKB-UniRule"/>
</dbReference>
<organism evidence="9 10">
    <name type="scientific">Bartonella australis (strain Aust/NH1)</name>
    <dbReference type="NCBI Taxonomy" id="1094489"/>
    <lineage>
        <taxon>Bacteria</taxon>
        <taxon>Pseudomonadati</taxon>
        <taxon>Pseudomonadota</taxon>
        <taxon>Alphaproteobacteria</taxon>
        <taxon>Hyphomicrobiales</taxon>
        <taxon>Bartonellaceae</taxon>
        <taxon>Bartonella</taxon>
    </lineage>
</organism>
<keyword evidence="5 7" id="KW-0573">Peptidoglycan synthesis</keyword>
<dbReference type="GO" id="GO:0009252">
    <property type="term" value="P:peptidoglycan biosynthetic process"/>
    <property type="evidence" value="ECO:0007669"/>
    <property type="project" value="UniProtKB-UniPathway"/>
</dbReference>
<dbReference type="RefSeq" id="WP_015398629.1">
    <property type="nucleotide sequence ID" value="NC_020300.1"/>
</dbReference>
<evidence type="ECO:0000256" key="2">
    <source>
        <dbReference type="ARBA" id="ARBA00005992"/>
    </source>
</evidence>
<dbReference type="GO" id="GO:0016740">
    <property type="term" value="F:transferase activity"/>
    <property type="evidence" value="ECO:0007669"/>
    <property type="project" value="UniProtKB-KW"/>
</dbReference>
<dbReference type="PANTHER" id="PTHR36699:SF1">
    <property type="entry name" value="L,D-TRANSPEPTIDASE YAFK-RELATED"/>
    <property type="match status" value="1"/>
</dbReference>
<evidence type="ECO:0000256" key="5">
    <source>
        <dbReference type="ARBA" id="ARBA00022984"/>
    </source>
</evidence>
<protein>
    <submittedName>
        <fullName evidence="9">Putative lipoprotein</fullName>
    </submittedName>
</protein>
<evidence type="ECO:0000313" key="9">
    <source>
        <dbReference type="EMBL" id="AGF75126.1"/>
    </source>
</evidence>
<keyword evidence="10" id="KW-1185">Reference proteome</keyword>
<keyword evidence="9" id="KW-0449">Lipoprotein</keyword>
<keyword evidence="4 7" id="KW-0133">Cell shape</keyword>
<dbReference type="InterPro" id="IPR038063">
    <property type="entry name" value="Transpep_catalytic_dom"/>
</dbReference>
<keyword evidence="6 7" id="KW-0961">Cell wall biogenesis/degradation</keyword>
<dbReference type="STRING" id="1094489.BAnh1_12590"/>
<dbReference type="PANTHER" id="PTHR36699">
    <property type="entry name" value="LD-TRANSPEPTIDASE"/>
    <property type="match status" value="1"/>
</dbReference>
<comment type="similarity">
    <text evidence="2">Belongs to the YkuD family.</text>
</comment>
<reference evidence="9 10" key="1">
    <citation type="journal article" date="2013" name="PLoS Genet.">
        <title>A gene transfer agent and a dynamic repertoire of secretion systems hold the keys to the explosive radiation of the emerging pathogen Bartonella.</title>
        <authorList>
            <person name="Guy L."/>
            <person name="Nystedt B."/>
            <person name="Toft C."/>
            <person name="Zaremba-Niedzwiedzka K."/>
            <person name="Berglund E.C."/>
            <person name="Granberg F."/>
            <person name="Naslund K."/>
            <person name="Eriksson A.S."/>
            <person name="Andersson S.G."/>
        </authorList>
    </citation>
    <scope>NUCLEOTIDE SEQUENCE [LARGE SCALE GENOMIC DNA]</scope>
    <source>
        <strain evidence="9 10">Aust/NH1</strain>
    </source>
</reference>
<comment type="pathway">
    <text evidence="1 7">Cell wall biogenesis; peptidoglycan biosynthesis.</text>
</comment>
<dbReference type="UniPathway" id="UPA00219"/>
<feature type="domain" description="L,D-TPase catalytic" evidence="8">
    <location>
        <begin position="56"/>
        <end position="183"/>
    </location>
</feature>
<dbReference type="PATRIC" id="fig|1094489.3.peg.1537"/>
<dbReference type="EMBL" id="CP003123">
    <property type="protein sequence ID" value="AGF75126.1"/>
    <property type="molecule type" value="Genomic_DNA"/>
</dbReference>
<feature type="active site" description="Nucleophile" evidence="7">
    <location>
        <position position="156"/>
    </location>
</feature>
<dbReference type="InterPro" id="IPR005490">
    <property type="entry name" value="LD_TPept_cat_dom"/>
</dbReference>
<dbReference type="Proteomes" id="UP000011729">
    <property type="component" value="Chromosome"/>
</dbReference>
<dbReference type="AlphaFoldDB" id="M1PER3"/>
<evidence type="ECO:0000259" key="8">
    <source>
        <dbReference type="PROSITE" id="PS52029"/>
    </source>
</evidence>
<evidence type="ECO:0000256" key="4">
    <source>
        <dbReference type="ARBA" id="ARBA00022960"/>
    </source>
</evidence>
<evidence type="ECO:0000256" key="3">
    <source>
        <dbReference type="ARBA" id="ARBA00022679"/>
    </source>
</evidence>
<dbReference type="PROSITE" id="PS51257">
    <property type="entry name" value="PROKAR_LIPOPROTEIN"/>
    <property type="match status" value="1"/>
</dbReference>
<dbReference type="eggNOG" id="COG3034">
    <property type="taxonomic scope" value="Bacteria"/>
</dbReference>
<gene>
    <name evidence="9" type="ordered locus">BAnh1_12590</name>
</gene>
<evidence type="ECO:0000256" key="6">
    <source>
        <dbReference type="ARBA" id="ARBA00023316"/>
    </source>
</evidence>
<sequence length="251" mass="29347">MQLKQSFSVFLLSIIGVLSACQQRLPTSIQAKVEQELPKEIQERMVAHHIDQYAPIMMRFFKEENIAEIWKQDDTGYFILVAQYHICKWSGQLGPKYQEGDRQAPEGFYTIHADQMNPYSRYYLSFNIGFPNLYDQAHGRTGSNLMVHGACSSAGCYSMSDKNMAQIYAFARDAFRGGQSEFQLHAFPFRMTDANMKRHRADSNYQFWVMLKEGYDLFEKRRKPPKIEVYEKRYIFDYSGDEKLAFVIPEI</sequence>